<accession>X0SS20</accession>
<evidence type="ECO:0008006" key="2">
    <source>
        <dbReference type="Google" id="ProtNLM"/>
    </source>
</evidence>
<dbReference type="CDD" id="cd03143">
    <property type="entry name" value="A4_beta-galactosidase_middle_domain"/>
    <property type="match status" value="1"/>
</dbReference>
<dbReference type="EMBL" id="BARS01007075">
    <property type="protein sequence ID" value="GAF77936.1"/>
    <property type="molecule type" value="Genomic_DNA"/>
</dbReference>
<dbReference type="PANTHER" id="PTHR36848:SF2">
    <property type="entry name" value="SECRETED PROTEIN"/>
    <property type="match status" value="1"/>
</dbReference>
<protein>
    <recommendedName>
        <fullName evidence="2">Glycoside hydrolase</fullName>
    </recommendedName>
</protein>
<feature type="non-terminal residue" evidence="1">
    <location>
        <position position="1"/>
    </location>
</feature>
<organism evidence="1">
    <name type="scientific">marine sediment metagenome</name>
    <dbReference type="NCBI Taxonomy" id="412755"/>
    <lineage>
        <taxon>unclassified sequences</taxon>
        <taxon>metagenomes</taxon>
        <taxon>ecological metagenomes</taxon>
    </lineage>
</organism>
<reference evidence="1" key="1">
    <citation type="journal article" date="2014" name="Front. Microbiol.">
        <title>High frequency of phylogenetically diverse reductive dehalogenase-homologous genes in deep subseafloor sedimentary metagenomes.</title>
        <authorList>
            <person name="Kawai M."/>
            <person name="Futagami T."/>
            <person name="Toyoda A."/>
            <person name="Takaki Y."/>
            <person name="Nishi S."/>
            <person name="Hori S."/>
            <person name="Arai W."/>
            <person name="Tsubouchi T."/>
            <person name="Morono Y."/>
            <person name="Uchiyama I."/>
            <person name="Ito T."/>
            <person name="Fujiyama A."/>
            <person name="Inagaki F."/>
            <person name="Takami H."/>
        </authorList>
    </citation>
    <scope>NUCLEOTIDE SEQUENCE</scope>
    <source>
        <strain evidence="1">Expedition CK06-06</strain>
    </source>
</reference>
<feature type="non-terminal residue" evidence="1">
    <location>
        <position position="402"/>
    </location>
</feature>
<sequence>WENDGTYLDTMNRQAVAEFIRVTHEAYYERCGGDFGEVIPAIFTDEPNYGLAALLWFCEDADNKFCIHWTPNLPAEFEKRRGYSLLPFLPELVFPRPEDKFSEVTYDYYRTITELFTENFTRQIGQWCGRHNLALTGHVLFEETLRSQIAAVGACMPHYEHMQWPGVDILTDQTSELATVKQCSSVADQLGKERVLTELYGCTGWDWPLEGHKFIADWQFAAGVNFLCPHLSHYSLAGGAKRDYPASIIDHSPWWKYYKTVTDYLARVGMMLSRRQPVRDILVIHPIESAWGLFNYFRDKFAFRHENPDADGAIHRAMDSIIFALTGHHYDWDFADESLLARYGKIDGQNILVGKMKYKLIVVPPLLTLRSTTVSLLSEFLKQGGPVLFVDSRPNRIDGRIN</sequence>
<name>X0SS20_9ZZZZ</name>
<gene>
    <name evidence="1" type="ORF">S01H1_13697</name>
</gene>
<comment type="caution">
    <text evidence="1">The sequence shown here is derived from an EMBL/GenBank/DDBJ whole genome shotgun (WGS) entry which is preliminary data.</text>
</comment>
<evidence type="ECO:0000313" key="1">
    <source>
        <dbReference type="EMBL" id="GAF77936.1"/>
    </source>
</evidence>
<dbReference type="AlphaFoldDB" id="X0SS20"/>
<dbReference type="InterPro" id="IPR053161">
    <property type="entry name" value="Ulvan_degrading_GH"/>
</dbReference>
<proteinExistence type="predicted"/>
<dbReference type="Pfam" id="PF17132">
    <property type="entry name" value="Glyco_hydro_106"/>
    <property type="match status" value="1"/>
</dbReference>
<dbReference type="PANTHER" id="PTHR36848">
    <property type="entry name" value="DNA-BINDING PROTEIN (PUTATIVE SECRETED PROTEIN)-RELATED"/>
    <property type="match status" value="1"/>
</dbReference>